<evidence type="ECO:0000313" key="1">
    <source>
        <dbReference type="EMBL" id="KIO78098.1"/>
    </source>
</evidence>
<dbReference type="EMBL" id="JXRA01000024">
    <property type="protein sequence ID" value="KIO78098.1"/>
    <property type="molecule type" value="Genomic_DNA"/>
</dbReference>
<reference evidence="1 2" key="1">
    <citation type="submission" date="2015-01" db="EMBL/GenBank/DDBJ databases">
        <title>Draft genome sequence of Pedobacter sp. NL19 isolated from sludge of an effluent treatment pond in an abandoned uranium mine.</title>
        <authorList>
            <person name="Santos T."/>
            <person name="Caetano T."/>
            <person name="Covas C."/>
            <person name="Cruz A."/>
            <person name="Mendo S."/>
        </authorList>
    </citation>
    <scope>NUCLEOTIDE SEQUENCE [LARGE SCALE GENOMIC DNA]</scope>
    <source>
        <strain evidence="1 2">NL19</strain>
    </source>
</reference>
<accession>A0A0D0F8N9</accession>
<comment type="caution">
    <text evidence="1">The sequence shown here is derived from an EMBL/GenBank/DDBJ whole genome shotgun (WGS) entry which is preliminary data.</text>
</comment>
<dbReference type="OrthoDB" id="745612at2"/>
<sequence length="236" mass="26675">MILNLKNIRNLGLVVLLLGFYSFVNAQELARVNFRISPQKATINSIVFTISELNLQFDLQTNNLYLLSRESKRNMEWSDYSDDEYYDSFSDGDKKGKIKSIGGVKVDYYDVFDGEKKGKIKSFGNVKIDYYDVFDGPKRGKIKSIGSHVIGYYDIFDGGEKNGKMRSFGNIKIGYYDVFSGGEKKGKLSSVGIVKIDYHDNSAPAPRPGKIKSIKGNTPDLYVTLDRRSRMSDSED</sequence>
<evidence type="ECO:0000313" key="2">
    <source>
        <dbReference type="Proteomes" id="UP000032049"/>
    </source>
</evidence>
<dbReference type="Proteomes" id="UP000032049">
    <property type="component" value="Unassembled WGS sequence"/>
</dbReference>
<dbReference type="STRING" id="1503925.TH53_05765"/>
<name>A0A0D0F8N9_9SPHI</name>
<organism evidence="1 2">
    <name type="scientific">Pedobacter lusitanus</name>
    <dbReference type="NCBI Taxonomy" id="1503925"/>
    <lineage>
        <taxon>Bacteria</taxon>
        <taxon>Pseudomonadati</taxon>
        <taxon>Bacteroidota</taxon>
        <taxon>Sphingobacteriia</taxon>
        <taxon>Sphingobacteriales</taxon>
        <taxon>Sphingobacteriaceae</taxon>
        <taxon>Pedobacter</taxon>
    </lineage>
</organism>
<dbReference type="RefSeq" id="WP_041879451.1">
    <property type="nucleotide sequence ID" value="NZ_CP157278.1"/>
</dbReference>
<keyword evidence="2" id="KW-1185">Reference proteome</keyword>
<gene>
    <name evidence="1" type="ORF">TH53_05765</name>
</gene>
<proteinExistence type="predicted"/>
<protein>
    <submittedName>
        <fullName evidence="1">Contig24, whole genome shotgun sequence</fullName>
    </submittedName>
</protein>
<dbReference type="AlphaFoldDB" id="A0A0D0F8N9"/>